<dbReference type="PANTHER" id="PTHR33069:SF3">
    <property type="entry name" value="DYNEIN HEAVY CHAIN TAIL DOMAIN-CONTAINING PROTEIN"/>
    <property type="match status" value="1"/>
</dbReference>
<comment type="caution">
    <text evidence="1">The sequence shown here is derived from an EMBL/GenBank/DDBJ whole genome shotgun (WGS) entry which is preliminary data.</text>
</comment>
<accession>A0A0L6UQ57</accession>
<evidence type="ECO:0000313" key="1">
    <source>
        <dbReference type="EMBL" id="KNZ50674.1"/>
    </source>
</evidence>
<reference evidence="1 2" key="1">
    <citation type="submission" date="2015-08" db="EMBL/GenBank/DDBJ databases">
        <title>Next Generation Sequencing and Analysis of the Genome of Puccinia sorghi L Schw, the Causal Agent of Maize Common Rust.</title>
        <authorList>
            <person name="Rochi L."/>
            <person name="Burguener G."/>
            <person name="Darino M."/>
            <person name="Turjanski A."/>
            <person name="Kreff E."/>
            <person name="Dieguez M.J."/>
            <person name="Sacco F."/>
        </authorList>
    </citation>
    <scope>NUCLEOTIDE SEQUENCE [LARGE SCALE GENOMIC DNA]</scope>
    <source>
        <strain evidence="1 2">RO10H11247</strain>
    </source>
</reference>
<dbReference type="AlphaFoldDB" id="A0A0L6UQ57"/>
<proteinExistence type="predicted"/>
<protein>
    <submittedName>
        <fullName evidence="1">Uncharacterized protein</fullName>
    </submittedName>
</protein>
<evidence type="ECO:0000313" key="2">
    <source>
        <dbReference type="Proteomes" id="UP000037035"/>
    </source>
</evidence>
<dbReference type="Proteomes" id="UP000037035">
    <property type="component" value="Unassembled WGS sequence"/>
</dbReference>
<organism evidence="1 2">
    <name type="scientific">Puccinia sorghi</name>
    <dbReference type="NCBI Taxonomy" id="27349"/>
    <lineage>
        <taxon>Eukaryota</taxon>
        <taxon>Fungi</taxon>
        <taxon>Dikarya</taxon>
        <taxon>Basidiomycota</taxon>
        <taxon>Pucciniomycotina</taxon>
        <taxon>Pucciniomycetes</taxon>
        <taxon>Pucciniales</taxon>
        <taxon>Pucciniaceae</taxon>
        <taxon>Puccinia</taxon>
    </lineage>
</organism>
<dbReference type="PANTHER" id="PTHR33069">
    <property type="entry name" value="CHROMOSOME 7, WHOLE GENOME SHOTGUN SEQUENCE-RELATED"/>
    <property type="match status" value="1"/>
</dbReference>
<name>A0A0L6UQ57_9BASI</name>
<gene>
    <name evidence="1" type="ORF">VP01_429g3</name>
</gene>
<sequence>MLSGVALDAFDKLLAKFRYSLNQCFCRGQDNLTIDELGEKFETLNELRTTLLPSIKSQITTFPTNLALEPPLPSSKNDQQLKDFKIVRIHQILWKTKDLIQKDIWDLFETCLSLIRVWDRDEDARDLEFQETWALSRNYITRLAANSKLRWRRTARKLTEMLESFVRIPN</sequence>
<keyword evidence="2" id="KW-1185">Reference proteome</keyword>
<dbReference type="VEuPathDB" id="FungiDB:VP01_429g3"/>
<dbReference type="EMBL" id="LAVV01009390">
    <property type="protein sequence ID" value="KNZ50674.1"/>
    <property type="molecule type" value="Genomic_DNA"/>
</dbReference>